<evidence type="ECO:0000313" key="1">
    <source>
        <dbReference type="EMBL" id="SDH32544.1"/>
    </source>
</evidence>
<gene>
    <name evidence="1" type="ORF">SAMN05192534_10446</name>
</gene>
<proteinExistence type="predicted"/>
<keyword evidence="2" id="KW-1185">Reference proteome</keyword>
<dbReference type="Proteomes" id="UP000199163">
    <property type="component" value="Unassembled WGS sequence"/>
</dbReference>
<protein>
    <submittedName>
        <fullName evidence="1">Uncharacterized protein</fullName>
    </submittedName>
</protein>
<sequence>MFFINADRICIKSANNWHLMDEVITVKLAAALCMTAILSLSCHSTFAAAQGLSEIFLFKATAETKDGAVYHWEYNSPNDFEYHEKGKAYHGDEAKDKVESIYHHAQVTKQTTDEELAEVFKNNGFSELQRLDVRWQDENGDLYTWLWQEAQTS</sequence>
<dbReference type="STRING" id="568899.SAMN05192534_10446"/>
<evidence type="ECO:0000313" key="2">
    <source>
        <dbReference type="Proteomes" id="UP000199163"/>
    </source>
</evidence>
<dbReference type="AlphaFoldDB" id="A0A1G8BHK4"/>
<organism evidence="1 2">
    <name type="scientific">Alteribacillus persepolensis</name>
    <dbReference type="NCBI Taxonomy" id="568899"/>
    <lineage>
        <taxon>Bacteria</taxon>
        <taxon>Bacillati</taxon>
        <taxon>Bacillota</taxon>
        <taxon>Bacilli</taxon>
        <taxon>Bacillales</taxon>
        <taxon>Bacillaceae</taxon>
        <taxon>Alteribacillus</taxon>
    </lineage>
</organism>
<dbReference type="EMBL" id="FNDK01000004">
    <property type="protein sequence ID" value="SDH32544.1"/>
    <property type="molecule type" value="Genomic_DNA"/>
</dbReference>
<accession>A0A1G8BHK4</accession>
<reference evidence="1 2" key="1">
    <citation type="submission" date="2016-10" db="EMBL/GenBank/DDBJ databases">
        <authorList>
            <person name="de Groot N.N."/>
        </authorList>
    </citation>
    <scope>NUCLEOTIDE SEQUENCE [LARGE SCALE GENOMIC DNA]</scope>
    <source>
        <strain evidence="1 2">DSM 21632</strain>
    </source>
</reference>
<name>A0A1G8BHK4_9BACI</name>